<evidence type="ECO:0000313" key="2">
    <source>
        <dbReference type="Proteomes" id="UP001203297"/>
    </source>
</evidence>
<name>A0AAD4QRC4_9AGAM</name>
<keyword evidence="2" id="KW-1185">Reference proteome</keyword>
<dbReference type="AlphaFoldDB" id="A0AAD4QRC4"/>
<organism evidence="1 2">
    <name type="scientific">Multifurca ochricompacta</name>
    <dbReference type="NCBI Taxonomy" id="376703"/>
    <lineage>
        <taxon>Eukaryota</taxon>
        <taxon>Fungi</taxon>
        <taxon>Dikarya</taxon>
        <taxon>Basidiomycota</taxon>
        <taxon>Agaricomycotina</taxon>
        <taxon>Agaricomycetes</taxon>
        <taxon>Russulales</taxon>
        <taxon>Russulaceae</taxon>
        <taxon>Multifurca</taxon>
    </lineage>
</organism>
<sequence>MWAMADLDDTDLSTLFYGNLFSSNREDNDKSLCKKSARTLCDAIWGLRKKQGITLERWVNFVHHGA</sequence>
<proteinExistence type="predicted"/>
<protein>
    <submittedName>
        <fullName evidence="1">Uncharacterized protein</fullName>
    </submittedName>
</protein>
<evidence type="ECO:0000313" key="1">
    <source>
        <dbReference type="EMBL" id="KAI0306180.1"/>
    </source>
</evidence>
<comment type="caution">
    <text evidence="1">The sequence shown here is derived from an EMBL/GenBank/DDBJ whole genome shotgun (WGS) entry which is preliminary data.</text>
</comment>
<gene>
    <name evidence="1" type="ORF">B0F90DRAFT_1696838</name>
</gene>
<accession>A0AAD4QRC4</accession>
<dbReference type="EMBL" id="WTXG01000004">
    <property type="protein sequence ID" value="KAI0306180.1"/>
    <property type="molecule type" value="Genomic_DNA"/>
</dbReference>
<dbReference type="Proteomes" id="UP001203297">
    <property type="component" value="Unassembled WGS sequence"/>
</dbReference>
<reference evidence="1" key="1">
    <citation type="journal article" date="2022" name="New Phytol.">
        <title>Evolutionary transition to the ectomycorrhizal habit in the genomes of a hyperdiverse lineage of mushroom-forming fungi.</title>
        <authorList>
            <person name="Looney B."/>
            <person name="Miyauchi S."/>
            <person name="Morin E."/>
            <person name="Drula E."/>
            <person name="Courty P.E."/>
            <person name="Kohler A."/>
            <person name="Kuo A."/>
            <person name="LaButti K."/>
            <person name="Pangilinan J."/>
            <person name="Lipzen A."/>
            <person name="Riley R."/>
            <person name="Andreopoulos W."/>
            <person name="He G."/>
            <person name="Johnson J."/>
            <person name="Nolan M."/>
            <person name="Tritt A."/>
            <person name="Barry K.W."/>
            <person name="Grigoriev I.V."/>
            <person name="Nagy L.G."/>
            <person name="Hibbett D."/>
            <person name="Henrissat B."/>
            <person name="Matheny P.B."/>
            <person name="Labbe J."/>
            <person name="Martin F.M."/>
        </authorList>
    </citation>
    <scope>NUCLEOTIDE SEQUENCE</scope>
    <source>
        <strain evidence="1">BPL690</strain>
    </source>
</reference>